<feature type="compositionally biased region" description="Basic and acidic residues" evidence="1">
    <location>
        <begin position="7"/>
        <end position="17"/>
    </location>
</feature>
<dbReference type="Proteomes" id="UP000638353">
    <property type="component" value="Unassembled WGS sequence"/>
</dbReference>
<evidence type="ECO:0000313" key="3">
    <source>
        <dbReference type="Proteomes" id="UP000638353"/>
    </source>
</evidence>
<organism evidence="2 3">
    <name type="scientific">Streptomyces finlayi</name>
    <dbReference type="NCBI Taxonomy" id="67296"/>
    <lineage>
        <taxon>Bacteria</taxon>
        <taxon>Bacillati</taxon>
        <taxon>Actinomycetota</taxon>
        <taxon>Actinomycetes</taxon>
        <taxon>Kitasatosporales</taxon>
        <taxon>Streptomycetaceae</taxon>
        <taxon>Streptomyces</taxon>
    </lineage>
</organism>
<accession>A0A919C6A4</accession>
<evidence type="ECO:0000313" key="2">
    <source>
        <dbReference type="EMBL" id="GHC77142.1"/>
    </source>
</evidence>
<dbReference type="AlphaFoldDB" id="A0A919C6A4"/>
<reference evidence="2" key="2">
    <citation type="submission" date="2020-09" db="EMBL/GenBank/DDBJ databases">
        <authorList>
            <person name="Sun Q."/>
            <person name="Ohkuma M."/>
        </authorList>
    </citation>
    <scope>NUCLEOTIDE SEQUENCE</scope>
    <source>
        <strain evidence="2">JCM 4637</strain>
    </source>
</reference>
<feature type="region of interest" description="Disordered" evidence="1">
    <location>
        <begin position="1"/>
        <end position="33"/>
    </location>
</feature>
<evidence type="ECO:0000256" key="1">
    <source>
        <dbReference type="SAM" id="MobiDB-lite"/>
    </source>
</evidence>
<sequence>MYGGDCADPRGYRREVDPQQPGPAQPAPDDGDASVVCAQCGTRAQGPPPTWTLSVEGGSRRHFCVDCARTNLRAIEGRLDSSWW</sequence>
<reference evidence="2" key="1">
    <citation type="journal article" date="2014" name="Int. J. Syst. Evol. Microbiol.">
        <title>Complete genome sequence of Corynebacterium casei LMG S-19264T (=DSM 44701T), isolated from a smear-ripened cheese.</title>
        <authorList>
            <consortium name="US DOE Joint Genome Institute (JGI-PGF)"/>
            <person name="Walter F."/>
            <person name="Albersmeier A."/>
            <person name="Kalinowski J."/>
            <person name="Ruckert C."/>
        </authorList>
    </citation>
    <scope>NUCLEOTIDE SEQUENCE</scope>
    <source>
        <strain evidence="2">JCM 4637</strain>
    </source>
</reference>
<protein>
    <submittedName>
        <fullName evidence="2">Uncharacterized protein</fullName>
    </submittedName>
</protein>
<dbReference type="EMBL" id="BMVC01000001">
    <property type="protein sequence ID" value="GHC77142.1"/>
    <property type="molecule type" value="Genomic_DNA"/>
</dbReference>
<proteinExistence type="predicted"/>
<comment type="caution">
    <text evidence="2">The sequence shown here is derived from an EMBL/GenBank/DDBJ whole genome shotgun (WGS) entry which is preliminary data.</text>
</comment>
<gene>
    <name evidence="2" type="ORF">GCM10010334_01380</name>
</gene>
<name>A0A919C6A4_9ACTN</name>